<keyword evidence="4" id="KW-0479">Metal-binding</keyword>
<sequence length="307" mass="32030">MREFIQPTIGGLDPGRRLPQGAAAYRARIGDQLAGICAGFSARAPDLGTAMAEAVMAPGKRFRGTLMLLVAARTGGVTRAVTDAAVALELIHAASLIIDDLPAMDGATLRRGRPTTHVAHGESRAILAGIALVSEAFRLLAVTPGPEGEVRARTVAILAECVGPAGLCAGQDMDLHAPKTLHSVTREQDLKTGALFAAGFRIIAALQGHGAERTEALVVLSWILGRAFQSLDDLRDVAGSAELLGKDTGLDAGHGAGKGLLAVSRYDEALAHYRRLSAALDDALGALWFDSGELTDYIRAILPHDPA</sequence>
<dbReference type="Pfam" id="PF00348">
    <property type="entry name" value="polyprenyl_synt"/>
    <property type="match status" value="1"/>
</dbReference>
<dbReference type="RefSeq" id="WP_052176616.1">
    <property type="nucleotide sequence ID" value="NZ_FNNA01000004.1"/>
</dbReference>
<dbReference type="PANTHER" id="PTHR43281">
    <property type="entry name" value="FARNESYL DIPHOSPHATE SYNTHASE"/>
    <property type="match status" value="1"/>
</dbReference>
<reference evidence="9" key="1">
    <citation type="submission" date="2016-10" db="EMBL/GenBank/DDBJ databases">
        <authorList>
            <person name="Varghese N."/>
            <person name="Submissions S."/>
        </authorList>
    </citation>
    <scope>NUCLEOTIDE SEQUENCE [LARGE SCALE GENOMIC DNA]</scope>
    <source>
        <strain evidence="9">DSM 29303</strain>
    </source>
</reference>
<dbReference type="Gene3D" id="1.10.600.10">
    <property type="entry name" value="Farnesyl Diphosphate Synthase"/>
    <property type="match status" value="1"/>
</dbReference>
<dbReference type="SFLD" id="SFLDS00005">
    <property type="entry name" value="Isoprenoid_Synthase_Type_I"/>
    <property type="match status" value="1"/>
</dbReference>
<evidence type="ECO:0000256" key="3">
    <source>
        <dbReference type="ARBA" id="ARBA00022679"/>
    </source>
</evidence>
<dbReference type="PANTHER" id="PTHR43281:SF1">
    <property type="entry name" value="FARNESYL DIPHOSPHATE SYNTHASE"/>
    <property type="match status" value="1"/>
</dbReference>
<dbReference type="GO" id="GO:0004659">
    <property type="term" value="F:prenyltransferase activity"/>
    <property type="evidence" value="ECO:0007669"/>
    <property type="project" value="InterPro"/>
</dbReference>
<comment type="similarity">
    <text evidence="2 7">Belongs to the FPP/GGPP synthase family.</text>
</comment>
<keyword evidence="9" id="KW-1185">Reference proteome</keyword>
<dbReference type="InterPro" id="IPR033749">
    <property type="entry name" value="Polyprenyl_synt_CS"/>
</dbReference>
<dbReference type="EMBL" id="FNNA01000004">
    <property type="protein sequence ID" value="SDX30636.1"/>
    <property type="molecule type" value="Genomic_DNA"/>
</dbReference>
<comment type="cofactor">
    <cofactor evidence="1">
        <name>Mg(2+)</name>
        <dbReference type="ChEBI" id="CHEBI:18420"/>
    </cofactor>
</comment>
<evidence type="ECO:0000256" key="2">
    <source>
        <dbReference type="ARBA" id="ARBA00006706"/>
    </source>
</evidence>
<evidence type="ECO:0000256" key="5">
    <source>
        <dbReference type="ARBA" id="ARBA00022842"/>
    </source>
</evidence>
<accession>A0A1H3ALS8</accession>
<evidence type="ECO:0000313" key="8">
    <source>
        <dbReference type="EMBL" id="SDX30636.1"/>
    </source>
</evidence>
<dbReference type="STRING" id="1545044.SAMN05444276_104131"/>
<keyword evidence="6" id="KW-0414">Isoprene biosynthesis</keyword>
<evidence type="ECO:0000313" key="9">
    <source>
        <dbReference type="Proteomes" id="UP000182944"/>
    </source>
</evidence>
<proteinExistence type="inferred from homology"/>
<gene>
    <name evidence="8" type="ORF">SAMN05444276_104131</name>
</gene>
<dbReference type="AlphaFoldDB" id="A0A1H3ALS8"/>
<evidence type="ECO:0000256" key="1">
    <source>
        <dbReference type="ARBA" id="ARBA00001946"/>
    </source>
</evidence>
<dbReference type="Proteomes" id="UP000182944">
    <property type="component" value="Unassembled WGS sequence"/>
</dbReference>
<protein>
    <submittedName>
        <fullName evidence="8">Geranylgeranyl diphosphate synthase, type II</fullName>
    </submittedName>
</protein>
<dbReference type="SUPFAM" id="SSF48576">
    <property type="entry name" value="Terpenoid synthases"/>
    <property type="match status" value="1"/>
</dbReference>
<evidence type="ECO:0000256" key="7">
    <source>
        <dbReference type="RuleBase" id="RU004466"/>
    </source>
</evidence>
<dbReference type="OrthoDB" id="9805316at2"/>
<organism evidence="8 9">
    <name type="scientific">Paracoccus sanguinis</name>
    <dbReference type="NCBI Taxonomy" id="1545044"/>
    <lineage>
        <taxon>Bacteria</taxon>
        <taxon>Pseudomonadati</taxon>
        <taxon>Pseudomonadota</taxon>
        <taxon>Alphaproteobacteria</taxon>
        <taxon>Rhodobacterales</taxon>
        <taxon>Paracoccaceae</taxon>
        <taxon>Paracoccus</taxon>
    </lineage>
</organism>
<keyword evidence="3 7" id="KW-0808">Transferase</keyword>
<evidence type="ECO:0000256" key="6">
    <source>
        <dbReference type="ARBA" id="ARBA00023229"/>
    </source>
</evidence>
<dbReference type="GO" id="GO:0008299">
    <property type="term" value="P:isoprenoid biosynthetic process"/>
    <property type="evidence" value="ECO:0007669"/>
    <property type="project" value="UniProtKB-KW"/>
</dbReference>
<name>A0A1H3ALS8_9RHOB</name>
<dbReference type="InterPro" id="IPR000092">
    <property type="entry name" value="Polyprenyl_synt"/>
</dbReference>
<dbReference type="GO" id="GO:0046872">
    <property type="term" value="F:metal ion binding"/>
    <property type="evidence" value="ECO:0007669"/>
    <property type="project" value="UniProtKB-KW"/>
</dbReference>
<dbReference type="InterPro" id="IPR008949">
    <property type="entry name" value="Isoprenoid_synthase_dom_sf"/>
</dbReference>
<keyword evidence="5" id="KW-0460">Magnesium</keyword>
<dbReference type="PROSITE" id="PS00723">
    <property type="entry name" value="POLYPRENYL_SYNTHASE_1"/>
    <property type="match status" value="1"/>
</dbReference>
<evidence type="ECO:0000256" key="4">
    <source>
        <dbReference type="ARBA" id="ARBA00022723"/>
    </source>
</evidence>